<protein>
    <submittedName>
        <fullName evidence="1">Uncharacterized protein</fullName>
    </submittedName>
</protein>
<organism evidence="1 2">
    <name type="scientific">Leptospira wolffii</name>
    <dbReference type="NCBI Taxonomy" id="409998"/>
    <lineage>
        <taxon>Bacteria</taxon>
        <taxon>Pseudomonadati</taxon>
        <taxon>Spirochaetota</taxon>
        <taxon>Spirochaetia</taxon>
        <taxon>Leptospirales</taxon>
        <taxon>Leptospiraceae</taxon>
        <taxon>Leptospira</taxon>
    </lineage>
</organism>
<dbReference type="Proteomes" id="UP000231912">
    <property type="component" value="Unassembled WGS sequence"/>
</dbReference>
<sequence length="59" mass="6916">MKSFREILPIRFETPVTLREEFGNSRNSENLPGGNMILRPIVIVFITTNSVFSREEERF</sequence>
<dbReference type="AlphaFoldDB" id="A0A2M9ZA72"/>
<accession>A0A2M9ZA72</accession>
<proteinExistence type="predicted"/>
<reference evidence="1 2" key="1">
    <citation type="submission" date="2017-07" db="EMBL/GenBank/DDBJ databases">
        <title>Leptospira spp. isolated from tropical soils.</title>
        <authorList>
            <person name="Thibeaux R."/>
            <person name="Iraola G."/>
            <person name="Ferres I."/>
            <person name="Bierque E."/>
            <person name="Girault D."/>
            <person name="Soupe-Gilbert M.-E."/>
            <person name="Picardeau M."/>
            <person name="Goarant C."/>
        </authorList>
    </citation>
    <scope>NUCLEOTIDE SEQUENCE [LARGE SCALE GENOMIC DNA]</scope>
    <source>
        <strain evidence="1 2">FH2-C-A2</strain>
    </source>
</reference>
<name>A0A2M9ZA72_9LEPT</name>
<gene>
    <name evidence="1" type="ORF">CH371_12945</name>
</gene>
<comment type="caution">
    <text evidence="1">The sequence shown here is derived from an EMBL/GenBank/DDBJ whole genome shotgun (WGS) entry which is preliminary data.</text>
</comment>
<dbReference type="EMBL" id="NPDT01000005">
    <property type="protein sequence ID" value="PJZ65300.1"/>
    <property type="molecule type" value="Genomic_DNA"/>
</dbReference>
<evidence type="ECO:0000313" key="2">
    <source>
        <dbReference type="Proteomes" id="UP000231912"/>
    </source>
</evidence>
<evidence type="ECO:0000313" key="1">
    <source>
        <dbReference type="EMBL" id="PJZ65300.1"/>
    </source>
</evidence>